<dbReference type="Proteomes" id="UP001499978">
    <property type="component" value="Unassembled WGS sequence"/>
</dbReference>
<evidence type="ECO:0000313" key="2">
    <source>
        <dbReference type="Proteomes" id="UP001499978"/>
    </source>
</evidence>
<dbReference type="Pfam" id="PF07366">
    <property type="entry name" value="SnoaL"/>
    <property type="match status" value="1"/>
</dbReference>
<reference evidence="1 2" key="1">
    <citation type="journal article" date="2019" name="Int. J. Syst. Evol. Microbiol.">
        <title>The Global Catalogue of Microorganisms (GCM) 10K type strain sequencing project: providing services to taxonomists for standard genome sequencing and annotation.</title>
        <authorList>
            <consortium name="The Broad Institute Genomics Platform"/>
            <consortium name="The Broad Institute Genome Sequencing Center for Infectious Disease"/>
            <person name="Wu L."/>
            <person name="Ma J."/>
        </authorList>
    </citation>
    <scope>NUCLEOTIDE SEQUENCE [LARGE SCALE GENOMIC DNA]</scope>
    <source>
        <strain evidence="1 2">JCM 3367</strain>
    </source>
</reference>
<dbReference type="PANTHER" id="PTHR38436:SF1">
    <property type="entry name" value="ESTER CYCLASE"/>
    <property type="match status" value="1"/>
</dbReference>
<accession>A0ABN3NNK4</accession>
<proteinExistence type="predicted"/>
<name>A0ABN3NNK4_9ACTN</name>
<sequence length="151" mass="16907">MGTEENKAVVMRAYLDGMNRKDMSVIRECFAPDYVNFFPAGQGQVRGIEDFTRTLGEFLDAFENLVFTVEDVFADGDKVVLRWSATGRHTGDYRGIPPTTVIPATRKEINFSATDIYRVVGGKIVEEWNTLDGWDIMYQMGAVKKLAPAAV</sequence>
<dbReference type="RefSeq" id="WP_344172849.1">
    <property type="nucleotide sequence ID" value="NZ_BAAARY010000012.1"/>
</dbReference>
<dbReference type="InterPro" id="IPR032710">
    <property type="entry name" value="NTF2-like_dom_sf"/>
</dbReference>
<evidence type="ECO:0008006" key="3">
    <source>
        <dbReference type="Google" id="ProtNLM"/>
    </source>
</evidence>
<evidence type="ECO:0000313" key="1">
    <source>
        <dbReference type="EMBL" id="GAA2526562.1"/>
    </source>
</evidence>
<dbReference type="Gene3D" id="3.10.450.50">
    <property type="match status" value="1"/>
</dbReference>
<protein>
    <recommendedName>
        <fullName evidence="3">Ester cyclase</fullName>
    </recommendedName>
</protein>
<dbReference type="InterPro" id="IPR009959">
    <property type="entry name" value="Cyclase_SnoaL-like"/>
</dbReference>
<comment type="caution">
    <text evidence="1">The sequence shown here is derived from an EMBL/GenBank/DDBJ whole genome shotgun (WGS) entry which is preliminary data.</text>
</comment>
<keyword evidence="2" id="KW-1185">Reference proteome</keyword>
<dbReference type="PANTHER" id="PTHR38436">
    <property type="entry name" value="POLYKETIDE CYCLASE SNOAL-LIKE DOMAIN"/>
    <property type="match status" value="1"/>
</dbReference>
<dbReference type="EMBL" id="BAAARY010000012">
    <property type="protein sequence ID" value="GAA2526562.1"/>
    <property type="molecule type" value="Genomic_DNA"/>
</dbReference>
<gene>
    <name evidence="1" type="ORF">GCM10010201_26630</name>
</gene>
<dbReference type="SUPFAM" id="SSF54427">
    <property type="entry name" value="NTF2-like"/>
    <property type="match status" value="1"/>
</dbReference>
<organism evidence="1 2">
    <name type="scientific">Pilimelia columellifera subsp. columellifera</name>
    <dbReference type="NCBI Taxonomy" id="706583"/>
    <lineage>
        <taxon>Bacteria</taxon>
        <taxon>Bacillati</taxon>
        <taxon>Actinomycetota</taxon>
        <taxon>Actinomycetes</taxon>
        <taxon>Micromonosporales</taxon>
        <taxon>Micromonosporaceae</taxon>
        <taxon>Pilimelia</taxon>
    </lineage>
</organism>